<accession>A0ABS1KZM0</accession>
<protein>
    <submittedName>
        <fullName evidence="1">Uncharacterized protein</fullName>
    </submittedName>
</protein>
<name>A0ABS1KZM0_9BACT</name>
<keyword evidence="2" id="KW-1185">Reference proteome</keyword>
<reference evidence="1 2" key="1">
    <citation type="submission" date="2021-01" db="EMBL/GenBank/DDBJ databases">
        <title>Chryseolinea sp. Jin1 Genome sequencing and assembly.</title>
        <authorList>
            <person name="Kim I."/>
        </authorList>
    </citation>
    <scope>NUCLEOTIDE SEQUENCE [LARGE SCALE GENOMIC DNA]</scope>
    <source>
        <strain evidence="1 2">Jin1</strain>
    </source>
</reference>
<organism evidence="1 2">
    <name type="scientific">Chryseolinea lacunae</name>
    <dbReference type="NCBI Taxonomy" id="2801331"/>
    <lineage>
        <taxon>Bacteria</taxon>
        <taxon>Pseudomonadati</taxon>
        <taxon>Bacteroidota</taxon>
        <taxon>Cytophagia</taxon>
        <taxon>Cytophagales</taxon>
        <taxon>Fulvivirgaceae</taxon>
        <taxon>Chryseolinea</taxon>
    </lineage>
</organism>
<proteinExistence type="predicted"/>
<sequence length="183" mass="20500">MKYVLGVPETLAYELKVQVADSFATSNGDYTYVLYRSKRNAGETSWTYLDTWSATRSDRQAVVQEENVAYVKLTFPVAEGISWNGNQFNTGVEETYSLQNLGQPQAVGTTVFEDCITVNQSDNNDLIVFLDQRQEIYARQAGLISKQITQLHYCTDTNAGCLGQQIVDEGIIYTQTLKTHGVE</sequence>
<gene>
    <name evidence="1" type="ORF">JI741_27005</name>
</gene>
<dbReference type="Proteomes" id="UP000613030">
    <property type="component" value="Unassembled WGS sequence"/>
</dbReference>
<dbReference type="RefSeq" id="WP_202014926.1">
    <property type="nucleotide sequence ID" value="NZ_JAERRB010000013.1"/>
</dbReference>
<dbReference type="EMBL" id="JAERRB010000013">
    <property type="protein sequence ID" value="MBL0744911.1"/>
    <property type="molecule type" value="Genomic_DNA"/>
</dbReference>
<comment type="caution">
    <text evidence="1">The sequence shown here is derived from an EMBL/GenBank/DDBJ whole genome shotgun (WGS) entry which is preliminary data.</text>
</comment>
<evidence type="ECO:0000313" key="2">
    <source>
        <dbReference type="Proteomes" id="UP000613030"/>
    </source>
</evidence>
<evidence type="ECO:0000313" key="1">
    <source>
        <dbReference type="EMBL" id="MBL0744911.1"/>
    </source>
</evidence>